<dbReference type="GO" id="GO:0043709">
    <property type="term" value="P:cell adhesion involved in single-species biofilm formation"/>
    <property type="evidence" value="ECO:0007669"/>
    <property type="project" value="TreeGrafter"/>
</dbReference>
<dbReference type="InterPro" id="IPR029787">
    <property type="entry name" value="Nucleotide_cyclase"/>
</dbReference>
<dbReference type="SMART" id="SM00091">
    <property type="entry name" value="PAS"/>
    <property type="match status" value="1"/>
</dbReference>
<gene>
    <name evidence="5" type="ORF">GCM10025791_03900</name>
</gene>
<protein>
    <recommendedName>
        <fullName evidence="2">diguanylate cyclase</fullName>
        <ecNumber evidence="2">2.7.7.65</ecNumber>
    </recommendedName>
</protein>
<dbReference type="InterPro" id="IPR043128">
    <property type="entry name" value="Rev_trsase/Diguanyl_cyclase"/>
</dbReference>
<comment type="catalytic activity">
    <reaction evidence="3">
        <text>2 GTP = 3',3'-c-di-GMP + 2 diphosphate</text>
        <dbReference type="Rhea" id="RHEA:24898"/>
        <dbReference type="ChEBI" id="CHEBI:33019"/>
        <dbReference type="ChEBI" id="CHEBI:37565"/>
        <dbReference type="ChEBI" id="CHEBI:58805"/>
        <dbReference type="EC" id="2.7.7.65"/>
    </reaction>
</comment>
<dbReference type="Gene3D" id="3.30.70.270">
    <property type="match status" value="1"/>
</dbReference>
<dbReference type="InterPro" id="IPR000160">
    <property type="entry name" value="GGDEF_dom"/>
</dbReference>
<dbReference type="GO" id="GO:1902201">
    <property type="term" value="P:negative regulation of bacterial-type flagellum-dependent cell motility"/>
    <property type="evidence" value="ECO:0007669"/>
    <property type="project" value="TreeGrafter"/>
</dbReference>
<dbReference type="PANTHER" id="PTHR45138:SF9">
    <property type="entry name" value="DIGUANYLATE CYCLASE DGCM-RELATED"/>
    <property type="match status" value="1"/>
</dbReference>
<comment type="cofactor">
    <cofactor evidence="1">
        <name>Mg(2+)</name>
        <dbReference type="ChEBI" id="CHEBI:18420"/>
    </cofactor>
</comment>
<proteinExistence type="predicted"/>
<dbReference type="InterPro" id="IPR000014">
    <property type="entry name" value="PAS"/>
</dbReference>
<dbReference type="Proteomes" id="UP001409585">
    <property type="component" value="Unassembled WGS sequence"/>
</dbReference>
<evidence type="ECO:0000259" key="4">
    <source>
        <dbReference type="PROSITE" id="PS50887"/>
    </source>
</evidence>
<accession>A0AAV3TXE6</accession>
<dbReference type="SUPFAM" id="SSF55785">
    <property type="entry name" value="PYP-like sensor domain (PAS domain)"/>
    <property type="match status" value="1"/>
</dbReference>
<dbReference type="InterPro" id="IPR013767">
    <property type="entry name" value="PAS_fold"/>
</dbReference>
<dbReference type="EC" id="2.7.7.65" evidence="2"/>
<evidence type="ECO:0000256" key="2">
    <source>
        <dbReference type="ARBA" id="ARBA00012528"/>
    </source>
</evidence>
<dbReference type="CDD" id="cd00130">
    <property type="entry name" value="PAS"/>
    <property type="match status" value="1"/>
</dbReference>
<keyword evidence="6" id="KW-1185">Reference proteome</keyword>
<sequence length="328" mass="37929">MNGTNTLDLGEWHWMMHILQTIDVGLVVVDREYNVRVWNSFMENHSGISPEEASRSNLFEIFPDIQREWFQHKIDSVFLLGNRSYTLWEERPYVFKFKNYRPITSMADFMYQYTTLLPLKSTDDETSHVAIVIYDVTDIAVNRLALKDANTALEALSITDQMTQLFNRAHWENQLTNEYMRYNRRHDPVSLVMFDIDHFKKVNDTYGHHPGDLVIKAVAKTVLETKRETDIAGRYGGEEFGVILIGADAASTRFFAERLRKRVEALVVEADGHKINFTISLGIAEMSKEMKSHTHWLQCADAALYSSKRGGRNLTSTYTMDMKLDEGH</sequence>
<name>A0AAV3TXE6_9ALTE</name>
<dbReference type="GO" id="GO:0005886">
    <property type="term" value="C:plasma membrane"/>
    <property type="evidence" value="ECO:0007669"/>
    <property type="project" value="TreeGrafter"/>
</dbReference>
<feature type="domain" description="GGDEF" evidence="4">
    <location>
        <begin position="187"/>
        <end position="320"/>
    </location>
</feature>
<evidence type="ECO:0000313" key="5">
    <source>
        <dbReference type="EMBL" id="GAA4931040.1"/>
    </source>
</evidence>
<dbReference type="SMART" id="SM00267">
    <property type="entry name" value="GGDEF"/>
    <property type="match status" value="1"/>
</dbReference>
<dbReference type="Pfam" id="PF00989">
    <property type="entry name" value="PAS"/>
    <property type="match status" value="1"/>
</dbReference>
<evidence type="ECO:0000256" key="1">
    <source>
        <dbReference type="ARBA" id="ARBA00001946"/>
    </source>
</evidence>
<reference evidence="6" key="1">
    <citation type="journal article" date="2019" name="Int. J. Syst. Evol. Microbiol.">
        <title>The Global Catalogue of Microorganisms (GCM) 10K type strain sequencing project: providing services to taxonomists for standard genome sequencing and annotation.</title>
        <authorList>
            <consortium name="The Broad Institute Genomics Platform"/>
            <consortium name="The Broad Institute Genome Sequencing Center for Infectious Disease"/>
            <person name="Wu L."/>
            <person name="Ma J."/>
        </authorList>
    </citation>
    <scope>NUCLEOTIDE SEQUENCE [LARGE SCALE GENOMIC DNA]</scope>
    <source>
        <strain evidence="6">JCM 19134</strain>
    </source>
</reference>
<evidence type="ECO:0000256" key="3">
    <source>
        <dbReference type="ARBA" id="ARBA00034247"/>
    </source>
</evidence>
<dbReference type="PROSITE" id="PS50887">
    <property type="entry name" value="GGDEF"/>
    <property type="match status" value="1"/>
</dbReference>
<dbReference type="Gene3D" id="3.30.450.20">
    <property type="entry name" value="PAS domain"/>
    <property type="match status" value="1"/>
</dbReference>
<dbReference type="GO" id="GO:0052621">
    <property type="term" value="F:diguanylate cyclase activity"/>
    <property type="evidence" value="ECO:0007669"/>
    <property type="project" value="UniProtKB-EC"/>
</dbReference>
<dbReference type="Pfam" id="PF00990">
    <property type="entry name" value="GGDEF"/>
    <property type="match status" value="1"/>
</dbReference>
<dbReference type="SUPFAM" id="SSF55073">
    <property type="entry name" value="Nucleotide cyclase"/>
    <property type="match status" value="1"/>
</dbReference>
<evidence type="ECO:0000313" key="6">
    <source>
        <dbReference type="Proteomes" id="UP001409585"/>
    </source>
</evidence>
<dbReference type="PANTHER" id="PTHR45138">
    <property type="entry name" value="REGULATORY COMPONENTS OF SENSORY TRANSDUCTION SYSTEM"/>
    <property type="match status" value="1"/>
</dbReference>
<dbReference type="AlphaFoldDB" id="A0AAV3TXE6"/>
<organism evidence="5 6">
    <name type="scientific">Halioxenophilus aromaticivorans</name>
    <dbReference type="NCBI Taxonomy" id="1306992"/>
    <lineage>
        <taxon>Bacteria</taxon>
        <taxon>Pseudomonadati</taxon>
        <taxon>Pseudomonadota</taxon>
        <taxon>Gammaproteobacteria</taxon>
        <taxon>Alteromonadales</taxon>
        <taxon>Alteromonadaceae</taxon>
        <taxon>Halioxenophilus</taxon>
    </lineage>
</organism>
<dbReference type="CDD" id="cd01949">
    <property type="entry name" value="GGDEF"/>
    <property type="match status" value="1"/>
</dbReference>
<dbReference type="GO" id="GO:0006355">
    <property type="term" value="P:regulation of DNA-templated transcription"/>
    <property type="evidence" value="ECO:0007669"/>
    <property type="project" value="InterPro"/>
</dbReference>
<dbReference type="EMBL" id="BAABLX010000003">
    <property type="protein sequence ID" value="GAA4931040.1"/>
    <property type="molecule type" value="Genomic_DNA"/>
</dbReference>
<comment type="caution">
    <text evidence="5">The sequence shown here is derived from an EMBL/GenBank/DDBJ whole genome shotgun (WGS) entry which is preliminary data.</text>
</comment>
<dbReference type="NCBIfam" id="TIGR00254">
    <property type="entry name" value="GGDEF"/>
    <property type="match status" value="1"/>
</dbReference>
<dbReference type="InterPro" id="IPR035965">
    <property type="entry name" value="PAS-like_dom_sf"/>
</dbReference>
<dbReference type="InterPro" id="IPR050469">
    <property type="entry name" value="Diguanylate_Cyclase"/>
</dbReference>
<dbReference type="FunFam" id="3.30.70.270:FF:000001">
    <property type="entry name" value="Diguanylate cyclase domain protein"/>
    <property type="match status" value="1"/>
</dbReference>
<dbReference type="RefSeq" id="WP_345416216.1">
    <property type="nucleotide sequence ID" value="NZ_AP031496.1"/>
</dbReference>